<evidence type="ECO:0000259" key="2">
    <source>
        <dbReference type="PROSITE" id="PS50110"/>
    </source>
</evidence>
<feature type="non-terminal residue" evidence="3">
    <location>
        <position position="81"/>
    </location>
</feature>
<dbReference type="InterPro" id="IPR001789">
    <property type="entry name" value="Sig_transdc_resp-reg_receiver"/>
</dbReference>
<dbReference type="PROSITE" id="PS50110">
    <property type="entry name" value="RESPONSE_REGULATORY"/>
    <property type="match status" value="1"/>
</dbReference>
<accession>A0A6J4LTB5</accession>
<organism evidence="3">
    <name type="scientific">uncultured Gemmatimonadaceae bacterium</name>
    <dbReference type="NCBI Taxonomy" id="246130"/>
    <lineage>
        <taxon>Bacteria</taxon>
        <taxon>Pseudomonadati</taxon>
        <taxon>Gemmatimonadota</taxon>
        <taxon>Gemmatimonadia</taxon>
        <taxon>Gemmatimonadales</taxon>
        <taxon>Gemmatimonadaceae</taxon>
        <taxon>environmental samples</taxon>
    </lineage>
</organism>
<dbReference type="SUPFAM" id="SSF52172">
    <property type="entry name" value="CheY-like"/>
    <property type="match status" value="1"/>
</dbReference>
<gene>
    <name evidence="3" type="ORF">AVDCRST_MAG40-2415</name>
</gene>
<dbReference type="GO" id="GO:0000160">
    <property type="term" value="P:phosphorelay signal transduction system"/>
    <property type="evidence" value="ECO:0007669"/>
    <property type="project" value="InterPro"/>
</dbReference>
<feature type="modified residue" description="4-aspartylphosphate" evidence="1">
    <location>
        <position position="54"/>
    </location>
</feature>
<dbReference type="Gene3D" id="3.40.50.2300">
    <property type="match status" value="1"/>
</dbReference>
<evidence type="ECO:0000256" key="1">
    <source>
        <dbReference type="PROSITE-ProRule" id="PRU00169"/>
    </source>
</evidence>
<dbReference type="EMBL" id="CADCTX010000695">
    <property type="protein sequence ID" value="CAA9341356.1"/>
    <property type="molecule type" value="Genomic_DNA"/>
</dbReference>
<evidence type="ECO:0000313" key="3">
    <source>
        <dbReference type="EMBL" id="CAA9341356.1"/>
    </source>
</evidence>
<proteinExistence type="predicted"/>
<protein>
    <recommendedName>
        <fullName evidence="2">Response regulatory domain-containing protein</fullName>
    </recommendedName>
</protein>
<sequence length="81" mass="8293">MVEGRVLVVERDAAAGRTVAWALRERGYDAASAAGVAEMRAQLAARPRDVVLLDLEVAEAAGGGEAAYRTICAGEGPAPAV</sequence>
<reference evidence="3" key="1">
    <citation type="submission" date="2020-02" db="EMBL/GenBank/DDBJ databases">
        <authorList>
            <person name="Meier V. D."/>
        </authorList>
    </citation>
    <scope>NUCLEOTIDE SEQUENCE</scope>
    <source>
        <strain evidence="3">AVDCRST_MAG40</strain>
    </source>
</reference>
<keyword evidence="1" id="KW-0597">Phosphoprotein</keyword>
<dbReference type="AlphaFoldDB" id="A0A6J4LTB5"/>
<name>A0A6J4LTB5_9BACT</name>
<feature type="domain" description="Response regulatory" evidence="2">
    <location>
        <begin position="5"/>
        <end position="81"/>
    </location>
</feature>
<dbReference type="InterPro" id="IPR011006">
    <property type="entry name" value="CheY-like_superfamily"/>
</dbReference>